<evidence type="ECO:0000313" key="9">
    <source>
        <dbReference type="EMBL" id="NMF90880.1"/>
    </source>
</evidence>
<dbReference type="InterPro" id="IPR003593">
    <property type="entry name" value="AAA+_ATPase"/>
</dbReference>
<dbReference type="SUPFAM" id="SSF52540">
    <property type="entry name" value="P-loop containing nucleoside triphosphate hydrolases"/>
    <property type="match status" value="1"/>
</dbReference>
<evidence type="ECO:0000256" key="2">
    <source>
        <dbReference type="ARBA" id="ARBA00022840"/>
    </source>
</evidence>
<dbReference type="SUPFAM" id="SSF46689">
    <property type="entry name" value="Homeodomain-like"/>
    <property type="match status" value="1"/>
</dbReference>
<dbReference type="PROSITE" id="PS00675">
    <property type="entry name" value="SIGMA54_INTERACT_1"/>
    <property type="match status" value="1"/>
</dbReference>
<dbReference type="PROSITE" id="PS00688">
    <property type="entry name" value="SIGMA54_INTERACT_3"/>
    <property type="match status" value="1"/>
</dbReference>
<dbReference type="InterPro" id="IPR002078">
    <property type="entry name" value="Sigma_54_int"/>
</dbReference>
<evidence type="ECO:0000313" key="10">
    <source>
        <dbReference type="Proteomes" id="UP000652074"/>
    </source>
</evidence>
<dbReference type="Pfam" id="PF25601">
    <property type="entry name" value="AAA_lid_14"/>
    <property type="match status" value="1"/>
</dbReference>
<dbReference type="RefSeq" id="WP_169208209.1">
    <property type="nucleotide sequence ID" value="NZ_CP059560.1"/>
</dbReference>
<reference evidence="9 10" key="1">
    <citation type="submission" date="2019-12" db="EMBL/GenBank/DDBJ databases">
        <title>Comparative genomics gives insights into the taxonomy of the Azoarcus-Aromatoleum group and reveals separate origins of nif in the plant-associated Azoarcus and non-plant-associated Aromatoleum sub-groups.</title>
        <authorList>
            <person name="Lafos M."/>
            <person name="Maluk M."/>
            <person name="Batista M."/>
            <person name="Junghare M."/>
            <person name="Carmona M."/>
            <person name="Faoro H."/>
            <person name="Cruz L.M."/>
            <person name="Battistoni F."/>
            <person name="De Souza E."/>
            <person name="Pedrosa F."/>
            <person name="Chen W.-M."/>
            <person name="Poole P.S."/>
            <person name="Dixon R.A."/>
            <person name="James E.K."/>
        </authorList>
    </citation>
    <scope>NUCLEOTIDE SEQUENCE [LARGE SCALE GENOMIC DNA]</scope>
    <source>
        <strain evidence="9 10">ToN1</strain>
    </source>
</reference>
<organism evidence="9 10">
    <name type="scientific">Aromatoleum petrolei</name>
    <dbReference type="NCBI Taxonomy" id="76116"/>
    <lineage>
        <taxon>Bacteria</taxon>
        <taxon>Pseudomonadati</taxon>
        <taxon>Pseudomonadota</taxon>
        <taxon>Betaproteobacteria</taxon>
        <taxon>Rhodocyclales</taxon>
        <taxon>Rhodocyclaceae</taxon>
        <taxon>Aromatoleum</taxon>
    </lineage>
</organism>
<dbReference type="InterPro" id="IPR011006">
    <property type="entry name" value="CheY-like_superfamily"/>
</dbReference>
<keyword evidence="5" id="KW-0804">Transcription</keyword>
<dbReference type="Gene3D" id="1.10.8.60">
    <property type="match status" value="1"/>
</dbReference>
<dbReference type="SUPFAM" id="SSF52172">
    <property type="entry name" value="CheY-like"/>
    <property type="match status" value="1"/>
</dbReference>
<dbReference type="InterPro" id="IPR025943">
    <property type="entry name" value="Sigma_54_int_dom_ATP-bd_2"/>
</dbReference>
<dbReference type="InterPro" id="IPR025944">
    <property type="entry name" value="Sigma_54_int_dom_CS"/>
</dbReference>
<comment type="caution">
    <text evidence="9">The sequence shown here is derived from an EMBL/GenBank/DDBJ whole genome shotgun (WGS) entry which is preliminary data.</text>
</comment>
<protein>
    <submittedName>
        <fullName evidence="9">Response regulator</fullName>
    </submittedName>
</protein>
<dbReference type="PROSITE" id="PS50045">
    <property type="entry name" value="SIGMA54_INTERACT_4"/>
    <property type="match status" value="1"/>
</dbReference>
<evidence type="ECO:0000256" key="6">
    <source>
        <dbReference type="PROSITE-ProRule" id="PRU00169"/>
    </source>
</evidence>
<dbReference type="PROSITE" id="PS50110">
    <property type="entry name" value="RESPONSE_REGULATORY"/>
    <property type="match status" value="1"/>
</dbReference>
<dbReference type="InterPro" id="IPR009057">
    <property type="entry name" value="Homeodomain-like_sf"/>
</dbReference>
<dbReference type="Pfam" id="PF00072">
    <property type="entry name" value="Response_reg"/>
    <property type="match status" value="1"/>
</dbReference>
<feature type="domain" description="Sigma-54 factor interaction" evidence="7">
    <location>
        <begin position="155"/>
        <end position="384"/>
    </location>
</feature>
<dbReference type="InterPro" id="IPR058031">
    <property type="entry name" value="AAA_lid_NorR"/>
</dbReference>
<keyword evidence="1" id="KW-0547">Nucleotide-binding</keyword>
<evidence type="ECO:0000256" key="1">
    <source>
        <dbReference type="ARBA" id="ARBA00022741"/>
    </source>
</evidence>
<dbReference type="InterPro" id="IPR027417">
    <property type="entry name" value="P-loop_NTPase"/>
</dbReference>
<keyword evidence="2" id="KW-0067">ATP-binding</keyword>
<dbReference type="Gene3D" id="3.40.50.2300">
    <property type="match status" value="1"/>
</dbReference>
<dbReference type="Gene3D" id="1.10.10.60">
    <property type="entry name" value="Homeodomain-like"/>
    <property type="match status" value="1"/>
</dbReference>
<dbReference type="PANTHER" id="PTHR32071">
    <property type="entry name" value="TRANSCRIPTIONAL REGULATORY PROTEIN"/>
    <property type="match status" value="1"/>
</dbReference>
<dbReference type="SMART" id="SM00448">
    <property type="entry name" value="REC"/>
    <property type="match status" value="1"/>
</dbReference>
<dbReference type="CDD" id="cd00009">
    <property type="entry name" value="AAA"/>
    <property type="match status" value="1"/>
</dbReference>
<evidence type="ECO:0000256" key="5">
    <source>
        <dbReference type="ARBA" id="ARBA00023163"/>
    </source>
</evidence>
<keyword evidence="4" id="KW-0238">DNA-binding</keyword>
<sequence>MRIPPSTADETRTAPDGAHLLVVDDDADLLRLLSMRLRASGYRVRTAESAEAALACLAVERFGLVLSDVRLPDRDGLELFEEIRQTWPALPVILLTAHGTIPDAVEATSRGVFGYLTKPFDSKTLLDKIAQALQIGGAPRACEEGKAAAGWRDAIISHSSRMATVLDEARLVAASDASVLIRGDSGTGKELLARAIHDASPRAARPFIAINCGAIPEQLLESELFGHVKGAFTGAASAHTGLFQAADGGTVFLDEIGDMPLALQVKLLRVLQERAVRPVGASRAQEIDVRILSATHRDLEAALVAGTFREDLFYRLNVVSLILPTLDERREDIPLLANHFLQGLARKYHKRLRGFAPEALEALTTAAWPGNIRQLQNVVEQASALATTPLIPLALVERALRGPSIEALSYAEAKMRFERNYLIQLLKLTDGNVSDAARLADRNRTEFYRLLQRHSLTPSLFRGDTADVARERQHGFN</sequence>
<evidence type="ECO:0000259" key="7">
    <source>
        <dbReference type="PROSITE" id="PS50045"/>
    </source>
</evidence>
<keyword evidence="10" id="KW-1185">Reference proteome</keyword>
<dbReference type="PROSITE" id="PS00676">
    <property type="entry name" value="SIGMA54_INTERACT_2"/>
    <property type="match status" value="1"/>
</dbReference>
<gene>
    <name evidence="9" type="ORF">GPA26_20645</name>
</gene>
<dbReference type="Gene3D" id="3.40.50.300">
    <property type="entry name" value="P-loop containing nucleotide triphosphate hydrolases"/>
    <property type="match status" value="1"/>
</dbReference>
<keyword evidence="6" id="KW-0597">Phosphoprotein</keyword>
<proteinExistence type="predicted"/>
<feature type="modified residue" description="4-aspartylphosphate" evidence="6">
    <location>
        <position position="68"/>
    </location>
</feature>
<evidence type="ECO:0000256" key="4">
    <source>
        <dbReference type="ARBA" id="ARBA00023125"/>
    </source>
</evidence>
<dbReference type="EMBL" id="WTVR01000055">
    <property type="protein sequence ID" value="NMF90880.1"/>
    <property type="molecule type" value="Genomic_DNA"/>
</dbReference>
<dbReference type="InterPro" id="IPR001789">
    <property type="entry name" value="Sig_transdc_resp-reg_receiver"/>
</dbReference>
<dbReference type="Pfam" id="PF00158">
    <property type="entry name" value="Sigma54_activat"/>
    <property type="match status" value="1"/>
</dbReference>
<feature type="domain" description="Response regulatory" evidence="8">
    <location>
        <begin position="19"/>
        <end position="133"/>
    </location>
</feature>
<evidence type="ECO:0000256" key="3">
    <source>
        <dbReference type="ARBA" id="ARBA00023015"/>
    </source>
</evidence>
<keyword evidence="3" id="KW-0805">Transcription regulation</keyword>
<name>A0ABX1MUG6_9RHOO</name>
<dbReference type="SMART" id="SM00382">
    <property type="entry name" value="AAA"/>
    <property type="match status" value="1"/>
</dbReference>
<dbReference type="InterPro" id="IPR025662">
    <property type="entry name" value="Sigma_54_int_dom_ATP-bd_1"/>
</dbReference>
<evidence type="ECO:0000259" key="8">
    <source>
        <dbReference type="PROSITE" id="PS50110"/>
    </source>
</evidence>
<dbReference type="Proteomes" id="UP000652074">
    <property type="component" value="Unassembled WGS sequence"/>
</dbReference>
<accession>A0ABX1MUG6</accession>
<dbReference type="PANTHER" id="PTHR32071:SF116">
    <property type="entry name" value="TRANSCRIPTIONAL REGULATORY PROTEIN GLRR"/>
    <property type="match status" value="1"/>
</dbReference>